<organism evidence="3 4">
    <name type="scientific">Leuconostoc kimchii</name>
    <dbReference type="NCBI Taxonomy" id="136609"/>
    <lineage>
        <taxon>Bacteria</taxon>
        <taxon>Bacillati</taxon>
        <taxon>Bacillota</taxon>
        <taxon>Bacilli</taxon>
        <taxon>Lactobacillales</taxon>
        <taxon>Lactobacillaceae</taxon>
        <taxon>Leuconostoc</taxon>
    </lineage>
</organism>
<dbReference type="RefSeq" id="WP_134833445.1">
    <property type="nucleotide sequence ID" value="NZ_CP037939.1"/>
</dbReference>
<proteinExistence type="predicted"/>
<protein>
    <submittedName>
        <fullName evidence="3">N-acetyltransferase</fullName>
    </submittedName>
</protein>
<evidence type="ECO:0000259" key="1">
    <source>
        <dbReference type="PROSITE" id="PS51186"/>
    </source>
</evidence>
<dbReference type="Gene3D" id="3.40.630.30">
    <property type="match status" value="1"/>
</dbReference>
<name>A0ABX5SL61_9LACO</name>
<dbReference type="EMBL" id="CP037939">
    <property type="protein sequence ID" value="QBR46885.1"/>
    <property type="molecule type" value="Genomic_DNA"/>
</dbReference>
<dbReference type="InterPro" id="IPR045057">
    <property type="entry name" value="Gcn5-rel_NAT"/>
</dbReference>
<dbReference type="PANTHER" id="PTHR31435:SF10">
    <property type="entry name" value="BSR4717 PROTEIN"/>
    <property type="match status" value="1"/>
</dbReference>
<keyword evidence="4" id="KW-1185">Reference proteome</keyword>
<dbReference type="InterPro" id="IPR016181">
    <property type="entry name" value="Acyl_CoA_acyltransferase"/>
</dbReference>
<dbReference type="CDD" id="cd04301">
    <property type="entry name" value="NAT_SF"/>
    <property type="match status" value="1"/>
</dbReference>
<evidence type="ECO:0000313" key="4">
    <source>
        <dbReference type="Proteomes" id="UP000295756"/>
    </source>
</evidence>
<dbReference type="InterPro" id="IPR031165">
    <property type="entry name" value="GNAT_YJDJ"/>
</dbReference>
<gene>
    <name evidence="3" type="ORF">EW139_01570</name>
</gene>
<dbReference type="PROSITE" id="PS51729">
    <property type="entry name" value="GNAT_YJDJ"/>
    <property type="match status" value="1"/>
</dbReference>
<accession>A0ABX5SL61</accession>
<dbReference type="Proteomes" id="UP000295756">
    <property type="component" value="Chromosome"/>
</dbReference>
<sequence>MEKIMDFQHEPGRYFLQDNDKTLAEIVFTTINDGKTYAINATRVDPSLRGQGIAAQLLDTVIKDAQDNQMTIKAVCPYVKKAFAQNPAKYQEIEYKP</sequence>
<evidence type="ECO:0000259" key="2">
    <source>
        <dbReference type="PROSITE" id="PS51729"/>
    </source>
</evidence>
<dbReference type="SUPFAM" id="SSF55729">
    <property type="entry name" value="Acyl-CoA N-acyltransferases (Nat)"/>
    <property type="match status" value="1"/>
</dbReference>
<dbReference type="PANTHER" id="PTHR31435">
    <property type="entry name" value="PROTEIN NATD1"/>
    <property type="match status" value="1"/>
</dbReference>
<feature type="domain" description="N-acetyltransferase" evidence="1">
    <location>
        <begin position="1"/>
        <end position="97"/>
    </location>
</feature>
<evidence type="ECO:0000313" key="3">
    <source>
        <dbReference type="EMBL" id="QBR46885.1"/>
    </source>
</evidence>
<feature type="domain" description="N-acetyltransferase" evidence="2">
    <location>
        <begin position="6"/>
        <end position="95"/>
    </location>
</feature>
<dbReference type="InterPro" id="IPR000182">
    <property type="entry name" value="GNAT_dom"/>
</dbReference>
<dbReference type="PROSITE" id="PS51186">
    <property type="entry name" value="GNAT"/>
    <property type="match status" value="1"/>
</dbReference>
<dbReference type="Pfam" id="PF14542">
    <property type="entry name" value="Acetyltransf_CG"/>
    <property type="match status" value="1"/>
</dbReference>
<reference evidence="3 4" key="1">
    <citation type="submission" date="2019-03" db="EMBL/GenBank/DDBJ databases">
        <title>Complete Genome Sequence of Leuconostoc kimchii strain NKJ218 Isolated from Homemade Kimchi.</title>
        <authorList>
            <person name="Jung J.Y."/>
            <person name="Jin H.M."/>
            <person name="Jung J.-W."/>
            <person name="Lee S.-Y."/>
            <person name="Ryu B.-G."/>
            <person name="Han S.-S."/>
            <person name="Kang H.K."/>
            <person name="Choi H.W."/>
            <person name="Chung E.J."/>
            <person name="Choi K.-M."/>
        </authorList>
    </citation>
    <scope>NUCLEOTIDE SEQUENCE [LARGE SCALE GENOMIC DNA]</scope>
    <source>
        <strain evidence="3 4">NKJ218</strain>
    </source>
</reference>